<comment type="caution">
    <text evidence="1">The sequence shown here is derived from an EMBL/GenBank/DDBJ whole genome shotgun (WGS) entry which is preliminary data.</text>
</comment>
<evidence type="ECO:0000313" key="1">
    <source>
        <dbReference type="EMBL" id="KAJ3731625.1"/>
    </source>
</evidence>
<dbReference type="AlphaFoldDB" id="A0AA38MZ36"/>
<name>A0AA38MZ36_9AGAR</name>
<keyword evidence="2" id="KW-1185">Reference proteome</keyword>
<accession>A0AA38MZ36</accession>
<dbReference type="EMBL" id="JANVFO010000029">
    <property type="protein sequence ID" value="KAJ3731625.1"/>
    <property type="molecule type" value="Genomic_DNA"/>
</dbReference>
<gene>
    <name evidence="1" type="ORF">DFJ43DRAFT_373540</name>
</gene>
<organism evidence="1 2">
    <name type="scientific">Lentinula guzmanii</name>
    <dbReference type="NCBI Taxonomy" id="2804957"/>
    <lineage>
        <taxon>Eukaryota</taxon>
        <taxon>Fungi</taxon>
        <taxon>Dikarya</taxon>
        <taxon>Basidiomycota</taxon>
        <taxon>Agaricomycotina</taxon>
        <taxon>Agaricomycetes</taxon>
        <taxon>Agaricomycetidae</taxon>
        <taxon>Agaricales</taxon>
        <taxon>Marasmiineae</taxon>
        <taxon>Omphalotaceae</taxon>
        <taxon>Lentinula</taxon>
    </lineage>
</organism>
<proteinExistence type="predicted"/>
<sequence>MRLIQLSFDLMLQEMLKRLEKVPSVSESAGYQPYAVAAVVFLGKIPETLTYAQAASTSLTFTTVVYGLLPPHTIDPGLIQLSTTKLPFVEKRLLSLERPLPLVILTIYSAVTSIEAEDAAFACLAKDDKLAVAVTQPKPRDDVETTGRTVYGVFGAPHIPPNKGFSLILRKNLPRLFQQGFFVFQLPNDLPGIVDGLKKDEVGGVKLVVFPLRS</sequence>
<dbReference type="Proteomes" id="UP001176059">
    <property type="component" value="Unassembled WGS sequence"/>
</dbReference>
<protein>
    <submittedName>
        <fullName evidence="1">Uncharacterized protein</fullName>
    </submittedName>
</protein>
<reference evidence="1" key="1">
    <citation type="submission" date="2022-08" db="EMBL/GenBank/DDBJ databases">
        <authorList>
            <consortium name="DOE Joint Genome Institute"/>
            <person name="Min B."/>
            <person name="Sierra-Patev S."/>
            <person name="Naranjo-Ortiz M."/>
            <person name="Looney B."/>
            <person name="Konkel Z."/>
            <person name="Slot J.C."/>
            <person name="Sakamoto Y."/>
            <person name="Steenwyk J.L."/>
            <person name="Rokas A."/>
            <person name="Carro J."/>
            <person name="Camarero S."/>
            <person name="Ferreira P."/>
            <person name="Molpeceres G."/>
            <person name="Ruiz-duenas F.J."/>
            <person name="Serrano A."/>
            <person name="Henrissat B."/>
            <person name="Drula E."/>
            <person name="Hughes K.W."/>
            <person name="Mata J.L."/>
            <person name="Ishikawa N.K."/>
            <person name="Vargas-Isla R."/>
            <person name="Ushijima S."/>
            <person name="Smith C.A."/>
            <person name="Ahrendt S."/>
            <person name="Andreopoulos W."/>
            <person name="He G."/>
            <person name="LaButti K."/>
            <person name="Lipzen A."/>
            <person name="Ng V."/>
            <person name="Riley R."/>
            <person name="Sandor L."/>
            <person name="Barry K."/>
            <person name="Martinez A.T."/>
            <person name="Xiao Y."/>
            <person name="Gibbons J.G."/>
            <person name="Terashima K."/>
            <person name="Hibbett D.S."/>
            <person name="Grigoriev I.V."/>
        </authorList>
    </citation>
    <scope>NUCLEOTIDE SEQUENCE</scope>
    <source>
        <strain evidence="1">ET3784</strain>
    </source>
</reference>
<evidence type="ECO:0000313" key="2">
    <source>
        <dbReference type="Proteomes" id="UP001176059"/>
    </source>
</evidence>
<reference evidence="1" key="2">
    <citation type="journal article" date="2023" name="Proc. Natl. Acad. Sci. U.S.A.">
        <title>A global phylogenomic analysis of the shiitake genus Lentinula.</title>
        <authorList>
            <person name="Sierra-Patev S."/>
            <person name="Min B."/>
            <person name="Naranjo-Ortiz M."/>
            <person name="Looney B."/>
            <person name="Konkel Z."/>
            <person name="Slot J.C."/>
            <person name="Sakamoto Y."/>
            <person name="Steenwyk J.L."/>
            <person name="Rokas A."/>
            <person name="Carro J."/>
            <person name="Camarero S."/>
            <person name="Ferreira P."/>
            <person name="Molpeceres G."/>
            <person name="Ruiz-Duenas F.J."/>
            <person name="Serrano A."/>
            <person name="Henrissat B."/>
            <person name="Drula E."/>
            <person name="Hughes K.W."/>
            <person name="Mata J.L."/>
            <person name="Ishikawa N.K."/>
            <person name="Vargas-Isla R."/>
            <person name="Ushijima S."/>
            <person name="Smith C.A."/>
            <person name="Donoghue J."/>
            <person name="Ahrendt S."/>
            <person name="Andreopoulos W."/>
            <person name="He G."/>
            <person name="LaButti K."/>
            <person name="Lipzen A."/>
            <person name="Ng V."/>
            <person name="Riley R."/>
            <person name="Sandor L."/>
            <person name="Barry K."/>
            <person name="Martinez A.T."/>
            <person name="Xiao Y."/>
            <person name="Gibbons J.G."/>
            <person name="Terashima K."/>
            <person name="Grigoriev I.V."/>
            <person name="Hibbett D."/>
        </authorList>
    </citation>
    <scope>NUCLEOTIDE SEQUENCE</scope>
    <source>
        <strain evidence="1">ET3784</strain>
    </source>
</reference>